<protein>
    <submittedName>
        <fullName evidence="2">DUF1330 domain-containing protein</fullName>
    </submittedName>
</protein>
<dbReference type="OrthoDB" id="9806380at2"/>
<evidence type="ECO:0000313" key="3">
    <source>
        <dbReference type="Proteomes" id="UP000323454"/>
    </source>
</evidence>
<dbReference type="SUPFAM" id="SSF54909">
    <property type="entry name" value="Dimeric alpha+beta barrel"/>
    <property type="match status" value="1"/>
</dbReference>
<dbReference type="InterPro" id="IPR011008">
    <property type="entry name" value="Dimeric_a/b-barrel"/>
</dbReference>
<reference evidence="2 3" key="2">
    <citation type="submission" date="2019-09" db="EMBL/GenBank/DDBJ databases">
        <authorList>
            <person name="Jin C."/>
        </authorList>
    </citation>
    <scope>NUCLEOTIDE SEQUENCE [LARGE SCALE GENOMIC DNA]</scope>
    <source>
        <strain evidence="2 3">AN110305</strain>
    </source>
</reference>
<dbReference type="InterPro" id="IPR010753">
    <property type="entry name" value="DUF1330"/>
</dbReference>
<proteinExistence type="predicted"/>
<dbReference type="Gene3D" id="3.30.70.100">
    <property type="match status" value="1"/>
</dbReference>
<evidence type="ECO:0000259" key="1">
    <source>
        <dbReference type="Pfam" id="PF07045"/>
    </source>
</evidence>
<name>A0A5B2XJX5_9PSEU</name>
<organism evidence="2 3">
    <name type="scientific">Solihabitans fulvus</name>
    <dbReference type="NCBI Taxonomy" id="1892852"/>
    <lineage>
        <taxon>Bacteria</taxon>
        <taxon>Bacillati</taxon>
        <taxon>Actinomycetota</taxon>
        <taxon>Actinomycetes</taxon>
        <taxon>Pseudonocardiales</taxon>
        <taxon>Pseudonocardiaceae</taxon>
        <taxon>Solihabitans</taxon>
    </lineage>
</organism>
<feature type="domain" description="DUF1330" evidence="1">
    <location>
        <begin position="5"/>
        <end position="93"/>
    </location>
</feature>
<reference evidence="2 3" key="1">
    <citation type="submission" date="2019-09" db="EMBL/GenBank/DDBJ databases">
        <title>Goodfellowia gen. nov., a new genus of the Pseudonocardineae related to Actinoalloteichus, containing Goodfellowia coeruleoviolacea gen. nov., comb. nov. gen. nov., comb. nov.</title>
        <authorList>
            <person name="Labeda D."/>
        </authorList>
    </citation>
    <scope>NUCLEOTIDE SEQUENCE [LARGE SCALE GENOMIC DNA]</scope>
    <source>
        <strain evidence="2 3">AN110305</strain>
    </source>
</reference>
<dbReference type="RefSeq" id="WP_149849240.1">
    <property type="nucleotide sequence ID" value="NZ_VUOB01000017.1"/>
</dbReference>
<gene>
    <name evidence="2" type="ORF">F0L68_10090</name>
</gene>
<dbReference type="AlphaFoldDB" id="A0A5B2XJX5"/>
<comment type="caution">
    <text evidence="2">The sequence shown here is derived from an EMBL/GenBank/DDBJ whole genome shotgun (WGS) entry which is preliminary data.</text>
</comment>
<evidence type="ECO:0000313" key="2">
    <source>
        <dbReference type="EMBL" id="KAA2263375.1"/>
    </source>
</evidence>
<keyword evidence="3" id="KW-1185">Reference proteome</keyword>
<dbReference type="EMBL" id="VUOB01000017">
    <property type="protein sequence ID" value="KAA2263375.1"/>
    <property type="molecule type" value="Genomic_DNA"/>
</dbReference>
<dbReference type="Proteomes" id="UP000323454">
    <property type="component" value="Unassembled WGS sequence"/>
</dbReference>
<accession>A0A5B2XJX5</accession>
<sequence>MHYVVIVRTDSTQDSELGHYLANVGATLEPFEGQLLAFAAPERLEGTVDYTKTAVLAFPSEQTARGWYTSPAYQDLAAWRVATMGHPVELSLVPGFN</sequence>
<dbReference type="Pfam" id="PF07045">
    <property type="entry name" value="DUF1330"/>
    <property type="match status" value="1"/>
</dbReference>